<dbReference type="GO" id="GO:0034142">
    <property type="term" value="P:toll-like receptor 4 signaling pathway"/>
    <property type="evidence" value="ECO:0007669"/>
    <property type="project" value="Ensembl"/>
</dbReference>
<dbReference type="Ensembl" id="ENSOANT00000056601.1">
    <property type="protein sequence ID" value="ENSOANP00000036770.1"/>
    <property type="gene ID" value="ENSOANG00000015111.4"/>
</dbReference>
<dbReference type="InterPro" id="IPR032419">
    <property type="entry name" value="CC2-LZ_dom"/>
</dbReference>
<dbReference type="FunFam" id="1.20.5.990:FF:000004">
    <property type="entry name" value="TNFAIP3 interacting protein 3"/>
    <property type="match status" value="1"/>
</dbReference>
<keyword evidence="1" id="KW-0175">Coiled coil</keyword>
<gene>
    <name evidence="4" type="primary">TNIP3</name>
</gene>
<feature type="region of interest" description="Disordered" evidence="2">
    <location>
        <begin position="219"/>
        <end position="243"/>
    </location>
</feature>
<feature type="region of interest" description="Disordered" evidence="2">
    <location>
        <begin position="312"/>
        <end position="357"/>
    </location>
</feature>
<accession>A0A6I8N7K2</accession>
<dbReference type="GO" id="GO:0071222">
    <property type="term" value="P:cellular response to lipopolysaccharide"/>
    <property type="evidence" value="ECO:0000318"/>
    <property type="project" value="GO_Central"/>
</dbReference>
<dbReference type="Proteomes" id="UP000002279">
    <property type="component" value="Chromosome 12"/>
</dbReference>
<dbReference type="Gene3D" id="1.20.5.990">
    <property type="entry name" value="Nemo cc2-lz domain - 1d5 darpin complex"/>
    <property type="match status" value="1"/>
</dbReference>
<reference evidence="4 5" key="1">
    <citation type="journal article" date="2008" name="Nature">
        <title>Genome analysis of the platypus reveals unique signatures of evolution.</title>
        <authorList>
            <person name="Warren W.C."/>
            <person name="Hillier L.W."/>
            <person name="Marshall Graves J.A."/>
            <person name="Birney E."/>
            <person name="Ponting C.P."/>
            <person name="Grutzner F."/>
            <person name="Belov K."/>
            <person name="Miller W."/>
            <person name="Clarke L."/>
            <person name="Chinwalla A.T."/>
            <person name="Yang S.P."/>
            <person name="Heger A."/>
            <person name="Locke D.P."/>
            <person name="Miethke P."/>
            <person name="Waters P.D."/>
            <person name="Veyrunes F."/>
            <person name="Fulton L."/>
            <person name="Fulton B."/>
            <person name="Graves T."/>
            <person name="Wallis J."/>
            <person name="Puente X.S."/>
            <person name="Lopez-Otin C."/>
            <person name="Ordonez G.R."/>
            <person name="Eichler E.E."/>
            <person name="Chen L."/>
            <person name="Cheng Z."/>
            <person name="Deakin J.E."/>
            <person name="Alsop A."/>
            <person name="Thompson K."/>
            <person name="Kirby P."/>
            <person name="Papenfuss A.T."/>
            <person name="Wakefield M.J."/>
            <person name="Olender T."/>
            <person name="Lancet D."/>
            <person name="Huttley G.A."/>
            <person name="Smit A.F."/>
            <person name="Pask A."/>
            <person name="Temple-Smith P."/>
            <person name="Batzer M.A."/>
            <person name="Walker J.A."/>
            <person name="Konkel M.K."/>
            <person name="Harris R.S."/>
            <person name="Whittington C.M."/>
            <person name="Wong E.S."/>
            <person name="Gemmell N.J."/>
            <person name="Buschiazzo E."/>
            <person name="Vargas Jentzsch I.M."/>
            <person name="Merkel A."/>
            <person name="Schmitz J."/>
            <person name="Zemann A."/>
            <person name="Churakov G."/>
            <person name="Kriegs J.O."/>
            <person name="Brosius J."/>
            <person name="Murchison E.P."/>
            <person name="Sachidanandam R."/>
            <person name="Smith C."/>
            <person name="Hannon G.J."/>
            <person name="Tsend-Ayush E."/>
            <person name="McMillan D."/>
            <person name="Attenborough R."/>
            <person name="Rens W."/>
            <person name="Ferguson-Smith M."/>
            <person name="Lefevre C.M."/>
            <person name="Sharp J.A."/>
            <person name="Nicholas K.R."/>
            <person name="Ray D.A."/>
            <person name="Kube M."/>
            <person name="Reinhardt R."/>
            <person name="Pringle T.H."/>
            <person name="Taylor J."/>
            <person name="Jones R.C."/>
            <person name="Nixon B."/>
            <person name="Dacheux J.L."/>
            <person name="Niwa H."/>
            <person name="Sekita Y."/>
            <person name="Huang X."/>
            <person name="Stark A."/>
            <person name="Kheradpour P."/>
            <person name="Kellis M."/>
            <person name="Flicek P."/>
            <person name="Chen Y."/>
            <person name="Webber C."/>
            <person name="Hardison R."/>
            <person name="Nelson J."/>
            <person name="Hallsworth-Pepin K."/>
            <person name="Delehaunty K."/>
            <person name="Markovic C."/>
            <person name="Minx P."/>
            <person name="Feng Y."/>
            <person name="Kremitzki C."/>
            <person name="Mitreva M."/>
            <person name="Glasscock J."/>
            <person name="Wylie T."/>
            <person name="Wohldmann P."/>
            <person name="Thiru P."/>
            <person name="Nhan M.N."/>
            <person name="Pohl C.S."/>
            <person name="Smith S.M."/>
            <person name="Hou S."/>
            <person name="Nefedov M."/>
            <person name="de Jong P.J."/>
            <person name="Renfree M.B."/>
            <person name="Mardis E.R."/>
            <person name="Wilson R.K."/>
        </authorList>
    </citation>
    <scope>NUCLEOTIDE SEQUENCE [LARGE SCALE GENOMIC DNA]</scope>
    <source>
        <strain evidence="4 5">Glennie</strain>
    </source>
</reference>
<dbReference type="GO" id="GO:0031593">
    <property type="term" value="F:polyubiquitin modification-dependent protein binding"/>
    <property type="evidence" value="ECO:0007669"/>
    <property type="project" value="Ensembl"/>
</dbReference>
<reference evidence="4" key="2">
    <citation type="submission" date="2025-08" db="UniProtKB">
        <authorList>
            <consortium name="Ensembl"/>
        </authorList>
    </citation>
    <scope>IDENTIFICATION</scope>
    <source>
        <strain evidence="4">Glennie</strain>
    </source>
</reference>
<feature type="domain" description="NF-kappa-B essential modulator NEMO CC2-LZ" evidence="3">
    <location>
        <begin position="154"/>
        <end position="247"/>
    </location>
</feature>
<dbReference type="GO" id="GO:0002756">
    <property type="term" value="P:MyD88-independent toll-like receptor signaling pathway"/>
    <property type="evidence" value="ECO:0007669"/>
    <property type="project" value="Ensembl"/>
</dbReference>
<feature type="region of interest" description="Disordered" evidence="2">
    <location>
        <begin position="1"/>
        <end position="32"/>
    </location>
</feature>
<dbReference type="Bgee" id="ENSOANG00000015111">
    <property type="expression patterns" value="Expressed in fibroblast and 4 other cell types or tissues"/>
</dbReference>
<sequence>MTPGETGTAGHCGPIEARMSDTDTSTEHAQCPLLSRRKKNVLTDTPEQQNRILEKQIQELLEVNKQWDQQFRSMKVHYEKKITELKVKLEVTERNFSKLEKERHQGKESARQHTLTRDRLLQEEKEKETLNGELNGLKKENELLKLKNASVNKKKEQCELEIKRLNKALQDALKMENFSLLEPYLHPPNRNCSHEELRTQMEVLRQQVQIYEEDFKKERSDRERLNEEKEELQKINESSQSQLNKLNSQIKACQKEKEKLEKQLKQVKDHRSPVDKQYCSRQLFLSPCNCGLLFHLPDPREQRDTRVIHDQQQHPPDYQWYAPDQFPPDVQHKANAAAERRSPPKLSDQVSPTVPAT</sequence>
<dbReference type="OMA" id="PDYQWHA"/>
<dbReference type="AlphaFoldDB" id="A0A6I8N7K2"/>
<evidence type="ECO:0000259" key="3">
    <source>
        <dbReference type="Pfam" id="PF16516"/>
    </source>
</evidence>
<dbReference type="PANTHER" id="PTHR31882:SF2">
    <property type="entry name" value="TNFAIP3-INTERACTING PROTEIN 3"/>
    <property type="match status" value="1"/>
</dbReference>
<protein>
    <submittedName>
        <fullName evidence="4">TNFAIP3 interacting protein 3</fullName>
    </submittedName>
</protein>
<feature type="compositionally biased region" description="Polar residues" evidence="2">
    <location>
        <begin position="348"/>
        <end position="357"/>
    </location>
</feature>
<keyword evidence="5" id="KW-1185">Reference proteome</keyword>
<dbReference type="FunCoup" id="A0A6I8N7K2">
    <property type="interactions" value="299"/>
</dbReference>
<dbReference type="GeneTree" id="ENSGT00510000046908"/>
<dbReference type="Pfam" id="PF16516">
    <property type="entry name" value="CC2-LZ"/>
    <property type="match status" value="1"/>
</dbReference>
<organism evidence="4 5">
    <name type="scientific">Ornithorhynchus anatinus</name>
    <name type="common">Duckbill platypus</name>
    <dbReference type="NCBI Taxonomy" id="9258"/>
    <lineage>
        <taxon>Eukaryota</taxon>
        <taxon>Metazoa</taxon>
        <taxon>Chordata</taxon>
        <taxon>Craniata</taxon>
        <taxon>Vertebrata</taxon>
        <taxon>Euteleostomi</taxon>
        <taxon>Mammalia</taxon>
        <taxon>Monotremata</taxon>
        <taxon>Ornithorhynchidae</taxon>
        <taxon>Ornithorhynchus</taxon>
    </lineage>
</organism>
<proteinExistence type="predicted"/>
<dbReference type="GO" id="GO:0006357">
    <property type="term" value="P:regulation of transcription by RNA polymerase II"/>
    <property type="evidence" value="ECO:0000318"/>
    <property type="project" value="GO_Central"/>
</dbReference>
<dbReference type="GO" id="GO:0005737">
    <property type="term" value="C:cytoplasm"/>
    <property type="evidence" value="ECO:0007669"/>
    <property type="project" value="UniProtKB-ARBA"/>
</dbReference>
<name>A0A6I8N7K2_ORNAN</name>
<evidence type="ECO:0000256" key="2">
    <source>
        <dbReference type="SAM" id="MobiDB-lite"/>
    </source>
</evidence>
<dbReference type="InParanoid" id="A0A6I8N7K2"/>
<evidence type="ECO:0000313" key="4">
    <source>
        <dbReference type="Ensembl" id="ENSOANP00000036770.1"/>
    </source>
</evidence>
<evidence type="ECO:0000256" key="1">
    <source>
        <dbReference type="ARBA" id="ARBA00023054"/>
    </source>
</evidence>
<dbReference type="GO" id="GO:0043124">
    <property type="term" value="P:negative regulation of canonical NF-kappaB signal transduction"/>
    <property type="evidence" value="ECO:0007669"/>
    <property type="project" value="Ensembl"/>
</dbReference>
<reference evidence="4" key="3">
    <citation type="submission" date="2025-09" db="UniProtKB">
        <authorList>
            <consortium name="Ensembl"/>
        </authorList>
    </citation>
    <scope>IDENTIFICATION</scope>
    <source>
        <strain evidence="4">Glennie</strain>
    </source>
</reference>
<evidence type="ECO:0000313" key="5">
    <source>
        <dbReference type="Proteomes" id="UP000002279"/>
    </source>
</evidence>
<dbReference type="PANTHER" id="PTHR31882">
    <property type="entry name" value="TNFAIP3-INTERACTING PROTEIN COILED COIL FAMILY MEMBER"/>
    <property type="match status" value="1"/>
</dbReference>
<feature type="compositionally biased region" description="Basic and acidic residues" evidence="2">
    <location>
        <begin position="219"/>
        <end position="234"/>
    </location>
</feature>